<dbReference type="PROSITE" id="PS51352">
    <property type="entry name" value="THIOREDOXIN_2"/>
    <property type="match status" value="1"/>
</dbReference>
<keyword evidence="3" id="KW-1015">Disulfide bond</keyword>
<dbReference type="PANTHER" id="PTHR42852:SF6">
    <property type="entry name" value="THIOL:DISULFIDE INTERCHANGE PROTEIN DSBE"/>
    <property type="match status" value="1"/>
</dbReference>
<sequence>MKWKFEKRSVVAAAVGMLFAASCTDTGCRVEGHIGDLDGDASVYVIAKVGEYGRDTVASAVATNGNFTLQLPDSLVGRVYELVVDGNRGGAQFVSERGTVRIEGDLDNFYFARVSGGKENARINLMHDFNLDLNKRRHQALAAKSDQSAIWALNEEYDRFLDSMTYADPTSVHALYTVLGPVTMYKIGKLDSLLAFFAPLAGHPYYNELKARADIVRSVSPGAIAPDFTARTPDGGTIRLSDLRGKYVLLDFWASWCVPCRAETVHTRKLYEAFHKSGLEVLSFSLDSKAEDWKRAIEEDEMVWLNASDLVGGKLSPVAQAYGIDGIPAIWLIDPDGRIIAEGLRGEKLYERCSELFGE</sequence>
<dbReference type="AlphaFoldDB" id="A0A9D2CBR6"/>
<protein>
    <submittedName>
        <fullName evidence="6">AhpC/TSA family protein</fullName>
    </submittedName>
</protein>
<dbReference type="GO" id="GO:0016491">
    <property type="term" value="F:oxidoreductase activity"/>
    <property type="evidence" value="ECO:0007669"/>
    <property type="project" value="InterPro"/>
</dbReference>
<comment type="caution">
    <text evidence="6">The sequence shown here is derived from an EMBL/GenBank/DDBJ whole genome shotgun (WGS) entry which is preliminary data.</text>
</comment>
<evidence type="ECO:0000256" key="3">
    <source>
        <dbReference type="ARBA" id="ARBA00023157"/>
    </source>
</evidence>
<proteinExistence type="predicted"/>
<dbReference type="InterPro" id="IPR025380">
    <property type="entry name" value="DUF4369"/>
</dbReference>
<dbReference type="GO" id="GO:0016209">
    <property type="term" value="F:antioxidant activity"/>
    <property type="evidence" value="ECO:0007669"/>
    <property type="project" value="InterPro"/>
</dbReference>
<dbReference type="Gene3D" id="3.40.30.10">
    <property type="entry name" value="Glutaredoxin"/>
    <property type="match status" value="1"/>
</dbReference>
<dbReference type="Proteomes" id="UP000886844">
    <property type="component" value="Unassembled WGS sequence"/>
</dbReference>
<reference evidence="6" key="2">
    <citation type="submission" date="2021-04" db="EMBL/GenBank/DDBJ databases">
        <authorList>
            <person name="Gilroy R."/>
        </authorList>
    </citation>
    <scope>NUCLEOTIDE SEQUENCE</scope>
    <source>
        <strain evidence="6">5134</strain>
    </source>
</reference>
<dbReference type="EMBL" id="DXDA01000019">
    <property type="protein sequence ID" value="HIY68193.1"/>
    <property type="molecule type" value="Genomic_DNA"/>
</dbReference>
<dbReference type="Pfam" id="PF00578">
    <property type="entry name" value="AhpC-TSA"/>
    <property type="match status" value="1"/>
</dbReference>
<name>A0A9D2CBR6_9BACT</name>
<evidence type="ECO:0000256" key="1">
    <source>
        <dbReference type="ARBA" id="ARBA00004196"/>
    </source>
</evidence>
<keyword evidence="2" id="KW-0201">Cytochrome c-type biogenesis</keyword>
<dbReference type="InterPro" id="IPR050553">
    <property type="entry name" value="Thioredoxin_ResA/DsbE_sf"/>
</dbReference>
<dbReference type="PROSITE" id="PS00194">
    <property type="entry name" value="THIOREDOXIN_1"/>
    <property type="match status" value="1"/>
</dbReference>
<reference evidence="6" key="1">
    <citation type="journal article" date="2021" name="PeerJ">
        <title>Extensive microbial diversity within the chicken gut microbiome revealed by metagenomics and culture.</title>
        <authorList>
            <person name="Gilroy R."/>
            <person name="Ravi A."/>
            <person name="Getino M."/>
            <person name="Pursley I."/>
            <person name="Horton D.L."/>
            <person name="Alikhan N.F."/>
            <person name="Baker D."/>
            <person name="Gharbi K."/>
            <person name="Hall N."/>
            <person name="Watson M."/>
            <person name="Adriaenssens E.M."/>
            <person name="Foster-Nyarko E."/>
            <person name="Jarju S."/>
            <person name="Secka A."/>
            <person name="Antonio M."/>
            <person name="Oren A."/>
            <person name="Chaudhuri R.R."/>
            <person name="La Ragione R."/>
            <person name="Hildebrand F."/>
            <person name="Pallen M.J."/>
        </authorList>
    </citation>
    <scope>NUCLEOTIDE SEQUENCE</scope>
    <source>
        <strain evidence="6">5134</strain>
    </source>
</reference>
<evidence type="ECO:0000313" key="7">
    <source>
        <dbReference type="Proteomes" id="UP000886844"/>
    </source>
</evidence>
<dbReference type="GO" id="GO:0017004">
    <property type="term" value="P:cytochrome complex assembly"/>
    <property type="evidence" value="ECO:0007669"/>
    <property type="project" value="UniProtKB-KW"/>
</dbReference>
<dbReference type="PANTHER" id="PTHR42852">
    <property type="entry name" value="THIOL:DISULFIDE INTERCHANGE PROTEIN DSBE"/>
    <property type="match status" value="1"/>
</dbReference>
<gene>
    <name evidence="6" type="ORF">H9828_02105</name>
</gene>
<dbReference type="CDD" id="cd02966">
    <property type="entry name" value="TlpA_like_family"/>
    <property type="match status" value="1"/>
</dbReference>
<organism evidence="6 7">
    <name type="scientific">Candidatus Alistipes intestinigallinarum</name>
    <dbReference type="NCBI Taxonomy" id="2838440"/>
    <lineage>
        <taxon>Bacteria</taxon>
        <taxon>Pseudomonadati</taxon>
        <taxon>Bacteroidota</taxon>
        <taxon>Bacteroidia</taxon>
        <taxon>Bacteroidales</taxon>
        <taxon>Rikenellaceae</taxon>
        <taxon>Alistipes</taxon>
    </lineage>
</organism>
<evidence type="ECO:0000256" key="2">
    <source>
        <dbReference type="ARBA" id="ARBA00022748"/>
    </source>
</evidence>
<feature type="domain" description="Thioredoxin" evidence="5">
    <location>
        <begin position="219"/>
        <end position="359"/>
    </location>
</feature>
<evidence type="ECO:0000313" key="6">
    <source>
        <dbReference type="EMBL" id="HIY68193.1"/>
    </source>
</evidence>
<evidence type="ECO:0000256" key="4">
    <source>
        <dbReference type="ARBA" id="ARBA00023284"/>
    </source>
</evidence>
<dbReference type="InterPro" id="IPR017937">
    <property type="entry name" value="Thioredoxin_CS"/>
</dbReference>
<dbReference type="PROSITE" id="PS51257">
    <property type="entry name" value="PROKAR_LIPOPROTEIN"/>
    <property type="match status" value="1"/>
</dbReference>
<dbReference type="GO" id="GO:0030313">
    <property type="term" value="C:cell envelope"/>
    <property type="evidence" value="ECO:0007669"/>
    <property type="project" value="UniProtKB-SubCell"/>
</dbReference>
<accession>A0A9D2CBR6</accession>
<dbReference type="InterPro" id="IPR036249">
    <property type="entry name" value="Thioredoxin-like_sf"/>
</dbReference>
<dbReference type="Pfam" id="PF14289">
    <property type="entry name" value="DUF4369"/>
    <property type="match status" value="1"/>
</dbReference>
<evidence type="ECO:0000259" key="5">
    <source>
        <dbReference type="PROSITE" id="PS51352"/>
    </source>
</evidence>
<keyword evidence="4" id="KW-0676">Redox-active center</keyword>
<dbReference type="InterPro" id="IPR000866">
    <property type="entry name" value="AhpC/TSA"/>
</dbReference>
<comment type="subcellular location">
    <subcellularLocation>
        <location evidence="1">Cell envelope</location>
    </subcellularLocation>
</comment>
<dbReference type="InterPro" id="IPR013766">
    <property type="entry name" value="Thioredoxin_domain"/>
</dbReference>
<dbReference type="SUPFAM" id="SSF52833">
    <property type="entry name" value="Thioredoxin-like"/>
    <property type="match status" value="1"/>
</dbReference>